<protein>
    <recommendedName>
        <fullName evidence="1">NACHT domain-containing protein</fullName>
    </recommendedName>
</protein>
<dbReference type="Gene3D" id="3.40.50.300">
    <property type="entry name" value="P-loop containing nucleotide triphosphate hydrolases"/>
    <property type="match status" value="1"/>
</dbReference>
<organism evidence="2 3">
    <name type="scientific">Candidatus Anaerotruncus excrementipullorum</name>
    <dbReference type="NCBI Taxonomy" id="2838465"/>
    <lineage>
        <taxon>Bacteria</taxon>
        <taxon>Bacillati</taxon>
        <taxon>Bacillota</taxon>
        <taxon>Clostridia</taxon>
        <taxon>Eubacteriales</taxon>
        <taxon>Oscillospiraceae</taxon>
        <taxon>Anaerotruncus</taxon>
    </lineage>
</organism>
<accession>A0A9D1WQ57</accession>
<evidence type="ECO:0000313" key="3">
    <source>
        <dbReference type="Proteomes" id="UP000886800"/>
    </source>
</evidence>
<gene>
    <name evidence="2" type="ORF">H9736_02755</name>
</gene>
<dbReference type="Proteomes" id="UP000886800">
    <property type="component" value="Unassembled WGS sequence"/>
</dbReference>
<evidence type="ECO:0000313" key="2">
    <source>
        <dbReference type="EMBL" id="HIX65147.1"/>
    </source>
</evidence>
<dbReference type="PROSITE" id="PS50837">
    <property type="entry name" value="NACHT"/>
    <property type="match status" value="1"/>
</dbReference>
<proteinExistence type="predicted"/>
<dbReference type="EMBL" id="DXES01000056">
    <property type="protein sequence ID" value="HIX65147.1"/>
    <property type="molecule type" value="Genomic_DNA"/>
</dbReference>
<dbReference type="InterPro" id="IPR027417">
    <property type="entry name" value="P-loop_NTPase"/>
</dbReference>
<feature type="domain" description="NACHT" evidence="1">
    <location>
        <begin position="244"/>
        <end position="375"/>
    </location>
</feature>
<name>A0A9D1WQ57_9FIRM</name>
<evidence type="ECO:0000259" key="1">
    <source>
        <dbReference type="PROSITE" id="PS50837"/>
    </source>
</evidence>
<dbReference type="AlphaFoldDB" id="A0A9D1WQ57"/>
<reference evidence="2" key="1">
    <citation type="journal article" date="2021" name="PeerJ">
        <title>Extensive microbial diversity within the chicken gut microbiome revealed by metagenomics and culture.</title>
        <authorList>
            <person name="Gilroy R."/>
            <person name="Ravi A."/>
            <person name="Getino M."/>
            <person name="Pursley I."/>
            <person name="Horton D.L."/>
            <person name="Alikhan N.F."/>
            <person name="Baker D."/>
            <person name="Gharbi K."/>
            <person name="Hall N."/>
            <person name="Watson M."/>
            <person name="Adriaenssens E.M."/>
            <person name="Foster-Nyarko E."/>
            <person name="Jarju S."/>
            <person name="Secka A."/>
            <person name="Antonio M."/>
            <person name="Oren A."/>
            <person name="Chaudhuri R.R."/>
            <person name="La Ragione R."/>
            <person name="Hildebrand F."/>
            <person name="Pallen M.J."/>
        </authorList>
    </citation>
    <scope>NUCLEOTIDE SEQUENCE</scope>
    <source>
        <strain evidence="2">CHK188-5543</strain>
    </source>
</reference>
<sequence>MKWSPKGTFALLAGALFTALLDGQRQAPFFTAALGGSLAESIVNGLEEGAAQAPWQRLQGILRTSIQRAAAKVYRTDPFELPAGWEGAVEEALFSAGQAHLLPKSPHPEKQLQEVIAGALGALADCDPTTAPLEQLSACIVEEMGRTFFESWEGFNLYHCGLSQETLQLLREIKASLELPIPPPFDGQEVRRRSGERLQDRLREARASYGGQPVDPGIVPPIKVDNRLLRFTRLLPWMEHCGLQQIQLVGEGGMGKTSLLLSLWAHLLAKGTESPWLVNLISLYRLNTKRPEELEEALLTEAANGFLFADTYLTPAQLNETIRLFSEGIGTAHRFLLLLDGFNEVSPELRLPLIRQISAWQRYSRVVVILTSRFR</sequence>
<reference evidence="2" key="2">
    <citation type="submission" date="2021-04" db="EMBL/GenBank/DDBJ databases">
        <authorList>
            <person name="Gilroy R."/>
        </authorList>
    </citation>
    <scope>NUCLEOTIDE SEQUENCE</scope>
    <source>
        <strain evidence="2">CHK188-5543</strain>
    </source>
</reference>
<dbReference type="InterPro" id="IPR007111">
    <property type="entry name" value="NACHT_NTPase"/>
</dbReference>
<dbReference type="SUPFAM" id="SSF52540">
    <property type="entry name" value="P-loop containing nucleoside triphosphate hydrolases"/>
    <property type="match status" value="1"/>
</dbReference>
<comment type="caution">
    <text evidence="2">The sequence shown here is derived from an EMBL/GenBank/DDBJ whole genome shotgun (WGS) entry which is preliminary data.</text>
</comment>